<feature type="compositionally biased region" description="Basic and acidic residues" evidence="2">
    <location>
        <begin position="1196"/>
        <end position="1207"/>
    </location>
</feature>
<feature type="compositionally biased region" description="Polar residues" evidence="2">
    <location>
        <begin position="1454"/>
        <end position="1465"/>
    </location>
</feature>
<evidence type="ECO:0000313" key="5">
    <source>
        <dbReference type="EMBL" id="EAN98284.1"/>
    </source>
</evidence>
<dbReference type="InterPro" id="IPR026856">
    <property type="entry name" value="Sialidase_fam"/>
</dbReference>
<dbReference type="STRING" id="353153.Q4E0H9"/>
<reference evidence="5 6" key="1">
    <citation type="journal article" date="2005" name="Science">
        <title>The genome sequence of Trypanosoma cruzi, etiologic agent of Chagas disease.</title>
        <authorList>
            <person name="El-Sayed N.M."/>
            <person name="Myler P.J."/>
            <person name="Bartholomeu D.C."/>
            <person name="Nilsson D."/>
            <person name="Aggarwal G."/>
            <person name="Tran A.N."/>
            <person name="Ghedin E."/>
            <person name="Worthey E.A."/>
            <person name="Delcher A.L."/>
            <person name="Blandin G."/>
            <person name="Westenberger S.J."/>
            <person name="Caler E."/>
            <person name="Cerqueira G.C."/>
            <person name="Branche C."/>
            <person name="Haas B."/>
            <person name="Anupama A."/>
            <person name="Arner E."/>
            <person name="Aslund L."/>
            <person name="Attipoe P."/>
            <person name="Bontempi E."/>
            <person name="Bringaud F."/>
            <person name="Burton P."/>
            <person name="Cadag E."/>
            <person name="Campbell D.A."/>
            <person name="Carrington M."/>
            <person name="Crabtree J."/>
            <person name="Darban H."/>
            <person name="da Silveira J.F."/>
            <person name="de Jong P."/>
            <person name="Edwards K."/>
            <person name="Englund P.T."/>
            <person name="Fazelina G."/>
            <person name="Feldblyum T."/>
            <person name="Ferella M."/>
            <person name="Frasch A.C."/>
            <person name="Gull K."/>
            <person name="Horn D."/>
            <person name="Hou L."/>
            <person name="Huang Y."/>
            <person name="Kindlund E."/>
            <person name="Klingbeil M."/>
            <person name="Kluge S."/>
            <person name="Koo H."/>
            <person name="Lacerda D."/>
            <person name="Levin M.J."/>
            <person name="Lorenzi H."/>
            <person name="Louie T."/>
            <person name="Machado C.R."/>
            <person name="McCulloch R."/>
            <person name="McKenna A."/>
            <person name="Mizuno Y."/>
            <person name="Mottram J.C."/>
            <person name="Nelson S."/>
            <person name="Ochaya S."/>
            <person name="Osoegawa K."/>
            <person name="Pai G."/>
            <person name="Parsons M."/>
            <person name="Pentony M."/>
            <person name="Pettersson U."/>
            <person name="Pop M."/>
            <person name="Ramirez J.L."/>
            <person name="Rinta J."/>
            <person name="Robertson L."/>
            <person name="Salzberg S.L."/>
            <person name="Sanchez D.O."/>
            <person name="Seyler A."/>
            <person name="Sharma R."/>
            <person name="Shetty J."/>
            <person name="Simpson A.J."/>
            <person name="Sisk E."/>
            <person name="Tammi M.T."/>
            <person name="Tarleton R."/>
            <person name="Teixeira S."/>
            <person name="Van Aken S."/>
            <person name="Vogt C."/>
            <person name="Ward P.N."/>
            <person name="Wickstead B."/>
            <person name="Wortman J."/>
            <person name="White O."/>
            <person name="Fraser C.M."/>
            <person name="Stuart K.D."/>
            <person name="Andersson B."/>
        </authorList>
    </citation>
    <scope>NUCLEOTIDE SEQUENCE [LARGE SCALE GENOMIC DNA]</scope>
    <source>
        <strain evidence="5 6">CL Brener</strain>
    </source>
</reference>
<feature type="compositionally biased region" description="Basic and acidic residues" evidence="2">
    <location>
        <begin position="1171"/>
        <end position="1187"/>
    </location>
</feature>
<dbReference type="InterPro" id="IPR036278">
    <property type="entry name" value="Sialidase_sf"/>
</dbReference>
<feature type="compositionally biased region" description="Basic and acidic residues" evidence="2">
    <location>
        <begin position="25"/>
        <end position="34"/>
    </location>
</feature>
<dbReference type="Gene3D" id="2.120.10.10">
    <property type="match status" value="1"/>
</dbReference>
<keyword evidence="1" id="KW-0677">Repeat</keyword>
<dbReference type="Proteomes" id="UP000002296">
    <property type="component" value="Unassembled WGS sequence"/>
</dbReference>
<dbReference type="GeneID" id="3552725"/>
<evidence type="ECO:0000256" key="1">
    <source>
        <dbReference type="ARBA" id="ARBA00022737"/>
    </source>
</evidence>
<organism evidence="5 6">
    <name type="scientific">Trypanosoma cruzi (strain CL Brener)</name>
    <dbReference type="NCBI Taxonomy" id="353153"/>
    <lineage>
        <taxon>Eukaryota</taxon>
        <taxon>Discoba</taxon>
        <taxon>Euglenozoa</taxon>
        <taxon>Kinetoplastea</taxon>
        <taxon>Metakinetoplastina</taxon>
        <taxon>Trypanosomatida</taxon>
        <taxon>Trypanosomatidae</taxon>
        <taxon>Trypanosoma</taxon>
        <taxon>Schizotrypanum</taxon>
    </lineage>
</organism>
<protein>
    <submittedName>
        <fullName evidence="5">Trans-sialidase, putative</fullName>
    </submittedName>
</protein>
<dbReference type="OMA" id="EYACEAS"/>
<dbReference type="CDD" id="cd15482">
    <property type="entry name" value="Sialidase_non-viral"/>
    <property type="match status" value="1"/>
</dbReference>
<dbReference type="InParanoid" id="Q4E0H9"/>
<feature type="domain" description="Sialidase" evidence="3">
    <location>
        <begin position="102"/>
        <end position="423"/>
    </location>
</feature>
<dbReference type="PRINTS" id="PR01803">
    <property type="entry name" value="TCSIALIDASE"/>
</dbReference>
<feature type="domain" description="Trans-sialidase C-terminal" evidence="4">
    <location>
        <begin position="480"/>
        <end position="677"/>
    </location>
</feature>
<dbReference type="Pfam" id="PF13859">
    <property type="entry name" value="BNR_3"/>
    <property type="match status" value="1"/>
</dbReference>
<dbReference type="InterPro" id="IPR055239">
    <property type="entry name" value="TS_C"/>
</dbReference>
<dbReference type="PaxDb" id="353153-Q4E0H9"/>
<evidence type="ECO:0000259" key="4">
    <source>
        <dbReference type="Pfam" id="PF22925"/>
    </source>
</evidence>
<dbReference type="eggNOG" id="ENOG502S3YU">
    <property type="taxonomic scope" value="Eukaryota"/>
</dbReference>
<feature type="region of interest" description="Disordered" evidence="2">
    <location>
        <begin position="1"/>
        <end position="38"/>
    </location>
</feature>
<dbReference type="KEGG" id="tcr:508325.230"/>
<dbReference type="Gene3D" id="2.60.120.200">
    <property type="match status" value="1"/>
</dbReference>
<dbReference type="AlphaFoldDB" id="Q4E0H9"/>
<dbReference type="InterPro" id="IPR011040">
    <property type="entry name" value="Sialidase"/>
</dbReference>
<evidence type="ECO:0000259" key="3">
    <source>
        <dbReference type="Pfam" id="PF13859"/>
    </source>
</evidence>
<dbReference type="SUPFAM" id="SSF50939">
    <property type="entry name" value="Sialidases"/>
    <property type="match status" value="1"/>
</dbReference>
<proteinExistence type="predicted"/>
<dbReference type="InterPro" id="IPR013320">
    <property type="entry name" value="ConA-like_dom_sf"/>
</dbReference>
<dbReference type="GO" id="GO:0016020">
    <property type="term" value="C:membrane"/>
    <property type="evidence" value="ECO:0007669"/>
    <property type="project" value="TreeGrafter"/>
</dbReference>
<dbReference type="SUPFAM" id="SSF49899">
    <property type="entry name" value="Concanavalin A-like lectins/glucanases"/>
    <property type="match status" value="1"/>
</dbReference>
<dbReference type="PANTHER" id="PTHR10628">
    <property type="entry name" value="SIALIDASE"/>
    <property type="match status" value="1"/>
</dbReference>
<comment type="caution">
    <text evidence="5">The sequence shown here is derived from an EMBL/GenBank/DDBJ whole genome shotgun (WGS) entry which is preliminary data.</text>
</comment>
<dbReference type="GO" id="GO:0006689">
    <property type="term" value="P:ganglioside catabolic process"/>
    <property type="evidence" value="ECO:0007669"/>
    <property type="project" value="TreeGrafter"/>
</dbReference>
<feature type="compositionally biased region" description="Basic and acidic residues" evidence="2">
    <location>
        <begin position="1216"/>
        <end position="1410"/>
    </location>
</feature>
<evidence type="ECO:0000256" key="2">
    <source>
        <dbReference type="SAM" id="MobiDB-lite"/>
    </source>
</evidence>
<feature type="compositionally biased region" description="Basic and acidic residues" evidence="2">
    <location>
        <begin position="876"/>
        <end position="1142"/>
    </location>
</feature>
<feature type="compositionally biased region" description="Basic and acidic residues" evidence="2">
    <location>
        <begin position="696"/>
        <end position="867"/>
    </location>
</feature>
<accession>Q4E0H9</accession>
<dbReference type="GO" id="GO:0005737">
    <property type="term" value="C:cytoplasm"/>
    <property type="evidence" value="ECO:0007669"/>
    <property type="project" value="TreeGrafter"/>
</dbReference>
<dbReference type="Pfam" id="PF22925">
    <property type="entry name" value="TS_C"/>
    <property type="match status" value="1"/>
</dbReference>
<keyword evidence="6" id="KW-1185">Reference proteome</keyword>
<evidence type="ECO:0000313" key="6">
    <source>
        <dbReference type="Proteomes" id="UP000002296"/>
    </source>
</evidence>
<gene>
    <name evidence="5" type="ORF">Tc00.1047053508325.230</name>
</gene>
<sequence length="1519" mass="161240">MLPRVAAVKAPRTHSCRRVTGSSGRRREGGESEPQRPNMSRRVFASAVLLLLFVLTCAAGSVQAQNYGTRVDDSYGRHSLEQSPREYPVANTAAAGHIFRNPHLVNVDGMLLAIVGAQFNGSVGSGSASMQLMARISVDGGRTWRPYAGPEDLDVFAARLHQMLFTTPYRLFGPLFAFVEGYDLRTGARIRFTDERGGSGVEPVIHFLDTRPRRSGGFSMNSVSMSIRLPYPHKSGDMIGFLNDASTPITKMTDGTLVFPVQFLTMGGDTASTIMYMNPGQQHWTFAKSATHAGCTNPSILEWEAGKIIMITSCKYGRRRVYESTDKGNTWTEAVGTLSRVWSNSLAGLGLHIQSGLITATIGGKKVILLTQLEYPRHDSKGEIRLWLTDTNRIYHVGLLPTGNSATSSSLFYANDKLYCLYEAGVGSNSGAFFLDLASELHWIRHALDTWAAKDNALRLCSSIASGAALSRGNCSVPIPTAGLVGHLADRLRRDKWEDEYLGVNAVVRGAAKKAPSGLTFEGHDAGAEWPVDKQWPTRPFHFANYGFTLAATVSIHEVPKGITPLMGLKKMGKTTLLGLSYDNNMEWSVEHELFPKHFTAWELDKTYHVVLKMHDGVGSVYVDGTLLWNMSLRNSFNEGLDAVSHFYFGAYDEQLSSRKNHATVANVFLYNRPLNETEIGALNANKVTIPPPKSAEPKPAEPKSAEPKPAEPKSAEPKPAEPKPAEPKSAEPKPAEQKSAEPKPAEPKSAEPKPTEPKSAEPKPAEPKSAEPKPAEPKPAEPKPAEPKSAEPKPAEPKPAEPKSAEPKPAEPKSAEPKPAEPKSAEPKPAEPKSAEPKPTEPKSAEPKPAEPKPAEPKSAEPKPTEPKSAGPKPAEPKPAEPKSAEPKPAEPKSAEPKPAEPKSAEPKSAEPKPAEPKSAEPKPAEPKSAEPKPAEPKSAEPKPAEPKSAEPKPAEPKSAEPKPAEPKPAEPKPAEPKSAEPKPAEPKSAEPKPAEPKSAEPKPAEPKSAEPKPAEPKSAEPKPAEPKSAEPKPAEPKSAEPKSAEPKPAEPKPAEPKPAEQKSAESKPAEQKSAESKPAEQKSAESKPAEPKSAEPKPAEQKSAESKPAEQKSAESKPAEPKSAEPKPAEPKPAEPKPAEPKPAGPKPAEQKSAEPKPTEPKSAGPKPAEQKSAESKPAEPKPAEPKPAGPKPAEPKPAEPKPAEPKPAGPKPAEQKSAESKPAEPKSAEPKPAEQKSAEPKPAEPKSAEPKPAEPKSAEPKPAEQKSAEFKPAEPKPAEPKSAEPKPAEPKSAEPKPAEQKSAESKPAEPKPAEPKPAEPKPAEPKPAEPKSAEPKSAEPKPAEPKSAEPKPAEQKSAEPKTAEPKPAEPKSAEPKPAEPKPAEPKPAEPKSAEPKPAEPKSAEPKPAEPNAATSSAREGTAGQPASATSSDGHEAVTSVTSSSVAITDVGASSSDDAQTVGTEGGAVMQADQPTQFSVGTPDAANAATHNAERKGQEGLHPQVKEAEAATLSSSL</sequence>
<dbReference type="InterPro" id="IPR008377">
    <property type="entry name" value="Sialidase_trypan"/>
</dbReference>
<feature type="compositionally biased region" description="Basic and acidic residues" evidence="2">
    <location>
        <begin position="1494"/>
        <end position="1511"/>
    </location>
</feature>
<feature type="region of interest" description="Disordered" evidence="2">
    <location>
        <begin position="684"/>
        <end position="1519"/>
    </location>
</feature>
<dbReference type="EMBL" id="AAHK01000062">
    <property type="protein sequence ID" value="EAN98284.1"/>
    <property type="molecule type" value="Genomic_DNA"/>
</dbReference>
<dbReference type="GO" id="GO:0004308">
    <property type="term" value="F:exo-alpha-sialidase activity"/>
    <property type="evidence" value="ECO:0007669"/>
    <property type="project" value="InterPro"/>
</dbReference>
<dbReference type="GO" id="GO:0009313">
    <property type="term" value="P:oligosaccharide catabolic process"/>
    <property type="evidence" value="ECO:0007669"/>
    <property type="project" value="TreeGrafter"/>
</dbReference>
<dbReference type="RefSeq" id="XP_820135.1">
    <property type="nucleotide sequence ID" value="XM_815042.1"/>
</dbReference>
<dbReference type="PANTHER" id="PTHR10628:SF30">
    <property type="entry name" value="EXO-ALPHA-SIALIDASE"/>
    <property type="match status" value="1"/>
</dbReference>
<name>Q4E0H9_TRYCC</name>
<feature type="compositionally biased region" description="Polar residues" evidence="2">
    <location>
        <begin position="1415"/>
        <end position="1434"/>
    </location>
</feature>
<feature type="compositionally biased region" description="Basic and acidic residues" evidence="2">
    <location>
        <begin position="1151"/>
        <end position="1162"/>
    </location>
</feature>